<evidence type="ECO:0000256" key="10">
    <source>
        <dbReference type="ARBA" id="ARBA00023225"/>
    </source>
</evidence>
<dbReference type="GO" id="GO:0009288">
    <property type="term" value="C:bacterial-type flagellum"/>
    <property type="evidence" value="ECO:0007669"/>
    <property type="project" value="InterPro"/>
</dbReference>
<keyword evidence="6" id="KW-0145">Chemotaxis</keyword>
<dbReference type="Pfam" id="PF02050">
    <property type="entry name" value="FliJ"/>
    <property type="match status" value="1"/>
</dbReference>
<keyword evidence="10" id="KW-1006">Bacterial flagellum protein export</keyword>
<dbReference type="EMBL" id="VYKL01000015">
    <property type="protein sequence ID" value="KAA9025875.1"/>
    <property type="molecule type" value="Genomic_DNA"/>
</dbReference>
<dbReference type="Gene3D" id="1.10.287.1700">
    <property type="match status" value="1"/>
</dbReference>
<comment type="similarity">
    <text evidence="2">Belongs to the FliJ family.</text>
</comment>
<dbReference type="GO" id="GO:0015031">
    <property type="term" value="P:protein transport"/>
    <property type="evidence" value="ECO:0007669"/>
    <property type="project" value="UniProtKB-KW"/>
</dbReference>
<keyword evidence="4" id="KW-0813">Transport</keyword>
<accession>A0A5J5HU19</accession>
<evidence type="ECO:0000256" key="11">
    <source>
        <dbReference type="SAM" id="Coils"/>
    </source>
</evidence>
<reference evidence="12 13" key="1">
    <citation type="submission" date="2019-09" db="EMBL/GenBank/DDBJ databases">
        <title>Whole genome sequences of isolates from the Mars Exploration Rovers.</title>
        <authorList>
            <person name="Seuylemezian A."/>
            <person name="Vaishampayan P."/>
        </authorList>
    </citation>
    <scope>NUCLEOTIDE SEQUENCE [LARGE SCALE GENOMIC DNA]</scope>
    <source>
        <strain evidence="12 13">MER_TA_151</strain>
    </source>
</reference>
<keyword evidence="9" id="KW-0472">Membrane</keyword>
<keyword evidence="11" id="KW-0175">Coiled coil</keyword>
<evidence type="ECO:0000313" key="12">
    <source>
        <dbReference type="EMBL" id="KAA9025875.1"/>
    </source>
</evidence>
<evidence type="ECO:0000256" key="6">
    <source>
        <dbReference type="ARBA" id="ARBA00022500"/>
    </source>
</evidence>
<evidence type="ECO:0000256" key="8">
    <source>
        <dbReference type="ARBA" id="ARBA00022927"/>
    </source>
</evidence>
<name>A0A5J5HU19_9BACI</name>
<dbReference type="GO" id="GO:0006935">
    <property type="term" value="P:chemotaxis"/>
    <property type="evidence" value="ECO:0007669"/>
    <property type="project" value="UniProtKB-KW"/>
</dbReference>
<evidence type="ECO:0000256" key="7">
    <source>
        <dbReference type="ARBA" id="ARBA00022795"/>
    </source>
</evidence>
<keyword evidence="8" id="KW-0653">Protein transport</keyword>
<dbReference type="OrthoDB" id="2968361at2"/>
<evidence type="ECO:0000256" key="1">
    <source>
        <dbReference type="ARBA" id="ARBA00004413"/>
    </source>
</evidence>
<comment type="caution">
    <text evidence="12">The sequence shown here is derived from an EMBL/GenBank/DDBJ whole genome shotgun (WGS) entry which is preliminary data.</text>
</comment>
<keyword evidence="12" id="KW-0969">Cilium</keyword>
<gene>
    <name evidence="12" type="primary">fliJ</name>
    <name evidence="12" type="ORF">F4V44_08295</name>
</gene>
<dbReference type="InterPro" id="IPR053716">
    <property type="entry name" value="Flag_assembly_chemotaxis_eff"/>
</dbReference>
<keyword evidence="7" id="KW-1005">Bacterial flagellum biogenesis</keyword>
<proteinExistence type="inferred from homology"/>
<dbReference type="GO" id="GO:0071973">
    <property type="term" value="P:bacterial-type flagellum-dependent cell motility"/>
    <property type="evidence" value="ECO:0007669"/>
    <property type="project" value="InterPro"/>
</dbReference>
<evidence type="ECO:0000256" key="9">
    <source>
        <dbReference type="ARBA" id="ARBA00023136"/>
    </source>
</evidence>
<evidence type="ECO:0000256" key="2">
    <source>
        <dbReference type="ARBA" id="ARBA00010004"/>
    </source>
</evidence>
<dbReference type="AlphaFoldDB" id="A0A5J5HU19"/>
<keyword evidence="13" id="KW-1185">Reference proteome</keyword>
<protein>
    <recommendedName>
        <fullName evidence="3">Flagellar FliJ protein</fullName>
    </recommendedName>
</protein>
<dbReference type="RefSeq" id="WP_150439529.1">
    <property type="nucleotide sequence ID" value="NZ_VYKL01000015.1"/>
</dbReference>
<dbReference type="InterPro" id="IPR012823">
    <property type="entry name" value="Flagell_FliJ"/>
</dbReference>
<organism evidence="12 13">
    <name type="scientific">Niallia endozanthoxylica</name>
    <dbReference type="NCBI Taxonomy" id="2036016"/>
    <lineage>
        <taxon>Bacteria</taxon>
        <taxon>Bacillati</taxon>
        <taxon>Bacillota</taxon>
        <taxon>Bacilli</taxon>
        <taxon>Bacillales</taxon>
        <taxon>Bacillaceae</taxon>
        <taxon>Niallia</taxon>
    </lineage>
</organism>
<keyword evidence="5" id="KW-1003">Cell membrane</keyword>
<dbReference type="Proteomes" id="UP000326671">
    <property type="component" value="Unassembled WGS sequence"/>
</dbReference>
<dbReference type="NCBIfam" id="TIGR02473">
    <property type="entry name" value="flagell_FliJ"/>
    <property type="match status" value="1"/>
</dbReference>
<feature type="coiled-coil region" evidence="11">
    <location>
        <begin position="73"/>
        <end position="100"/>
    </location>
</feature>
<evidence type="ECO:0000256" key="4">
    <source>
        <dbReference type="ARBA" id="ARBA00022448"/>
    </source>
</evidence>
<keyword evidence="12" id="KW-0966">Cell projection</keyword>
<evidence type="ECO:0000256" key="5">
    <source>
        <dbReference type="ARBA" id="ARBA00022475"/>
    </source>
</evidence>
<sequence length="147" mass="17693">MGYHFKFEKIMSVKEREKNEALSAYNDSVKRFEEVAEKLYELLKKKEDLESYQSMKLVSGLPVLEIRHHQQFIVNLQKSIEQYQKMVQNARNHMLFQQEKLMHKNIEVKKFVKMKEKGLHEFLEEVKHVEAKQMDDISIQHFVHRGS</sequence>
<comment type="subcellular location">
    <subcellularLocation>
        <location evidence="1">Cell membrane</location>
        <topology evidence="1">Peripheral membrane protein</topology>
        <orientation evidence="1">Cytoplasmic side</orientation>
    </subcellularLocation>
</comment>
<keyword evidence="12" id="KW-0282">Flagellum</keyword>
<dbReference type="GO" id="GO:0005886">
    <property type="term" value="C:plasma membrane"/>
    <property type="evidence" value="ECO:0007669"/>
    <property type="project" value="UniProtKB-SubCell"/>
</dbReference>
<evidence type="ECO:0000256" key="3">
    <source>
        <dbReference type="ARBA" id="ARBA00020392"/>
    </source>
</evidence>
<evidence type="ECO:0000313" key="13">
    <source>
        <dbReference type="Proteomes" id="UP000326671"/>
    </source>
</evidence>
<dbReference type="GO" id="GO:0044781">
    <property type="term" value="P:bacterial-type flagellum organization"/>
    <property type="evidence" value="ECO:0007669"/>
    <property type="project" value="UniProtKB-KW"/>
</dbReference>